<keyword evidence="3" id="KW-1185">Reference proteome</keyword>
<protein>
    <submittedName>
        <fullName evidence="2">Uncharacterized protein</fullName>
    </submittedName>
</protein>
<keyword evidence="1" id="KW-0812">Transmembrane</keyword>
<proteinExistence type="predicted"/>
<sequence length="197" mass="22078">MLFGMLFLANYASASQAIGTSYIFNNSKGRLVEKSAQLIEAISSELYAKTGVSFVIDMTDFKENPINLSAKSERQAYQQAFLNKLKPPYVALFFYHDAKKIELVAKPKDLLDTEKIFFEKIVPLLPTNAKEYTSSRISAMLLNGYSVAIDNLAEKYHVKIADNFSADTGATFSKVAIYILLLTLLGVFFGIYFFKKS</sequence>
<dbReference type="Proteomes" id="UP000005010">
    <property type="component" value="Chromosome"/>
</dbReference>
<dbReference type="PATRIC" id="fig|182217.3.peg.1851"/>
<dbReference type="EMBL" id="CP003479">
    <property type="protein sequence ID" value="AFI05002.1"/>
    <property type="molecule type" value="Genomic_DNA"/>
</dbReference>
<reference evidence="3" key="1">
    <citation type="submission" date="2012-04" db="EMBL/GenBank/DDBJ databases">
        <title>Complete genome sequence of Helicobacter cetorum strain MIT 00-7128.</title>
        <authorList>
            <person name="Kersulyte D."/>
            <person name="Berg D.E."/>
        </authorList>
    </citation>
    <scope>NUCLEOTIDE SEQUENCE [LARGE SCALE GENOMIC DNA]</scope>
    <source>
        <strain evidence="3">MIT 00-7128</strain>
    </source>
</reference>
<evidence type="ECO:0000256" key="1">
    <source>
        <dbReference type="SAM" id="Phobius"/>
    </source>
</evidence>
<name>I0EPY3_HELC0</name>
<evidence type="ECO:0000313" key="3">
    <source>
        <dbReference type="Proteomes" id="UP000005010"/>
    </source>
</evidence>
<evidence type="ECO:0000313" key="2">
    <source>
        <dbReference type="EMBL" id="AFI05002.1"/>
    </source>
</evidence>
<dbReference type="KEGG" id="hce:HCW_08735"/>
<accession>I0EPY3</accession>
<keyword evidence="1" id="KW-1133">Transmembrane helix</keyword>
<dbReference type="HOGENOM" id="CLU_1394658_0_0_7"/>
<keyword evidence="1" id="KW-0472">Membrane</keyword>
<feature type="transmembrane region" description="Helical" evidence="1">
    <location>
        <begin position="175"/>
        <end position="194"/>
    </location>
</feature>
<dbReference type="STRING" id="182217.HCW_08735"/>
<organism evidence="2 3">
    <name type="scientific">Helicobacter cetorum (strain ATCC BAA-429 / MIT 00-7128)</name>
    <dbReference type="NCBI Taxonomy" id="182217"/>
    <lineage>
        <taxon>Bacteria</taxon>
        <taxon>Pseudomonadati</taxon>
        <taxon>Campylobacterota</taxon>
        <taxon>Epsilonproteobacteria</taxon>
        <taxon>Campylobacterales</taxon>
        <taxon>Helicobacteraceae</taxon>
        <taxon>Helicobacter</taxon>
    </lineage>
</organism>
<gene>
    <name evidence="2" type="ordered locus">HCW_08735</name>
</gene>
<dbReference type="AlphaFoldDB" id="I0EPY3"/>